<reference evidence="2 3" key="1">
    <citation type="submission" date="2024-07" db="EMBL/GenBank/DDBJ databases">
        <title>Section-level genome sequencing and comparative genomics of Aspergillus sections Usti and Cavernicolus.</title>
        <authorList>
            <consortium name="Lawrence Berkeley National Laboratory"/>
            <person name="Nybo J.L."/>
            <person name="Vesth T.C."/>
            <person name="Theobald S."/>
            <person name="Frisvad J.C."/>
            <person name="Larsen T.O."/>
            <person name="Kjaerboelling I."/>
            <person name="Rothschild-Mancinelli K."/>
            <person name="Lyhne E.K."/>
            <person name="Kogle M.E."/>
            <person name="Barry K."/>
            <person name="Clum A."/>
            <person name="Na H."/>
            <person name="Ledsgaard L."/>
            <person name="Lin J."/>
            <person name="Lipzen A."/>
            <person name="Kuo A."/>
            <person name="Riley R."/>
            <person name="Mondo S."/>
            <person name="LaButti K."/>
            <person name="Haridas S."/>
            <person name="Pangalinan J."/>
            <person name="Salamov A.A."/>
            <person name="Simmons B.A."/>
            <person name="Magnuson J.K."/>
            <person name="Chen J."/>
            <person name="Drula E."/>
            <person name="Henrissat B."/>
            <person name="Wiebenga A."/>
            <person name="Lubbers R.J."/>
            <person name="Gomes A.C."/>
            <person name="Macurrencykelacurrency M.R."/>
            <person name="Stajich J."/>
            <person name="Grigoriev I.V."/>
            <person name="Mortensen U.H."/>
            <person name="De vries R.P."/>
            <person name="Baker S.E."/>
            <person name="Andersen M.R."/>
        </authorList>
    </citation>
    <scope>NUCLEOTIDE SEQUENCE [LARGE SCALE GENOMIC DNA]</scope>
    <source>
        <strain evidence="2 3">CBS 756.74</strain>
    </source>
</reference>
<dbReference type="RefSeq" id="XP_070896325.1">
    <property type="nucleotide sequence ID" value="XM_071046329.1"/>
</dbReference>
<dbReference type="Gene3D" id="3.30.70.100">
    <property type="match status" value="1"/>
</dbReference>
<dbReference type="SMART" id="SM00886">
    <property type="entry name" value="Dabb"/>
    <property type="match status" value="1"/>
</dbReference>
<sequence length="137" mass="15351">MPPVTRVVQIQFKDGVDADRRKTVRVIADAPKSIATQREPLTVNICYIKVLDKVRAMKVNCLSRQTGQSYIQFIRVGKDVSPEPLNNGSTHQFILEFNSEADRDYYSSRDPAHQAVIAGLGPVLEKIQILDIIDGEI</sequence>
<gene>
    <name evidence="2" type="ORF">BJX68DRAFT_269395</name>
</gene>
<feature type="domain" description="Stress-response A/B barrel" evidence="1">
    <location>
        <begin position="4"/>
        <end position="132"/>
    </location>
</feature>
<name>A0ABR4JZ72_9EURO</name>
<dbReference type="GeneID" id="98161493"/>
<evidence type="ECO:0000313" key="2">
    <source>
        <dbReference type="EMBL" id="KAL2844859.1"/>
    </source>
</evidence>
<dbReference type="InterPro" id="IPR011008">
    <property type="entry name" value="Dimeric_a/b-barrel"/>
</dbReference>
<proteinExistence type="predicted"/>
<dbReference type="SUPFAM" id="SSF54909">
    <property type="entry name" value="Dimeric alpha+beta barrel"/>
    <property type="match status" value="1"/>
</dbReference>
<dbReference type="PROSITE" id="PS51502">
    <property type="entry name" value="S_R_A_B_BARREL"/>
    <property type="match status" value="1"/>
</dbReference>
<protein>
    <submittedName>
        <fullName evidence="2">Stress responsive A/B barrel domain-containing protein</fullName>
    </submittedName>
</protein>
<evidence type="ECO:0000259" key="1">
    <source>
        <dbReference type="PROSITE" id="PS51502"/>
    </source>
</evidence>
<organism evidence="2 3">
    <name type="scientific">Aspergillus pseudodeflectus</name>
    <dbReference type="NCBI Taxonomy" id="176178"/>
    <lineage>
        <taxon>Eukaryota</taxon>
        <taxon>Fungi</taxon>
        <taxon>Dikarya</taxon>
        <taxon>Ascomycota</taxon>
        <taxon>Pezizomycotina</taxon>
        <taxon>Eurotiomycetes</taxon>
        <taxon>Eurotiomycetidae</taxon>
        <taxon>Eurotiales</taxon>
        <taxon>Aspergillaceae</taxon>
        <taxon>Aspergillus</taxon>
        <taxon>Aspergillus subgen. Nidulantes</taxon>
    </lineage>
</organism>
<dbReference type="InterPro" id="IPR013097">
    <property type="entry name" value="Dabb"/>
</dbReference>
<dbReference type="Pfam" id="PF07876">
    <property type="entry name" value="Dabb"/>
    <property type="match status" value="1"/>
</dbReference>
<evidence type="ECO:0000313" key="3">
    <source>
        <dbReference type="Proteomes" id="UP001610444"/>
    </source>
</evidence>
<dbReference type="EMBL" id="JBFXLR010000039">
    <property type="protein sequence ID" value="KAL2844859.1"/>
    <property type="molecule type" value="Genomic_DNA"/>
</dbReference>
<keyword evidence="3" id="KW-1185">Reference proteome</keyword>
<comment type="caution">
    <text evidence="2">The sequence shown here is derived from an EMBL/GenBank/DDBJ whole genome shotgun (WGS) entry which is preliminary data.</text>
</comment>
<dbReference type="Proteomes" id="UP001610444">
    <property type="component" value="Unassembled WGS sequence"/>
</dbReference>
<accession>A0ABR4JZ72</accession>